<dbReference type="AlphaFoldDB" id="A0A2K4XFW8"/>
<dbReference type="InterPro" id="IPR050738">
    <property type="entry name" value="Sulfatase"/>
</dbReference>
<evidence type="ECO:0000313" key="5">
    <source>
        <dbReference type="EMBL" id="MBE0381699.1"/>
    </source>
</evidence>
<dbReference type="EC" id="3.1.6.4" evidence="6"/>
<dbReference type="InterPro" id="IPR017850">
    <property type="entry name" value="Alkaline_phosphatase_core_sf"/>
</dbReference>
<name>A0A2K4XFW8_PSEVC</name>
<feature type="domain" description="Sulfatase N-terminal" evidence="4">
    <location>
        <begin position="30"/>
        <end position="354"/>
    </location>
</feature>
<dbReference type="Gene3D" id="3.40.720.10">
    <property type="entry name" value="Alkaline Phosphatase, subunit A"/>
    <property type="match status" value="1"/>
</dbReference>
<proteinExistence type="inferred from homology"/>
<reference evidence="5 8" key="1">
    <citation type="submission" date="2015-06" db="EMBL/GenBank/DDBJ databases">
        <title>Genome sequence of Pseudoalteromonas carrageenovora.</title>
        <authorList>
            <person name="Xie B.-B."/>
            <person name="Rong J.-C."/>
            <person name="Qin Q.-L."/>
            <person name="Zhang Y.-Z."/>
        </authorList>
    </citation>
    <scope>NUCLEOTIDE SEQUENCE [LARGE SCALE GENOMIC DNA]</scope>
    <source>
        <strain evidence="5 8">IAM 12662</strain>
    </source>
</reference>
<evidence type="ECO:0000256" key="3">
    <source>
        <dbReference type="SAM" id="SignalP"/>
    </source>
</evidence>
<dbReference type="GO" id="GO:0004065">
    <property type="term" value="F:arylsulfatase activity"/>
    <property type="evidence" value="ECO:0007669"/>
    <property type="project" value="TreeGrafter"/>
</dbReference>
<evidence type="ECO:0000259" key="4">
    <source>
        <dbReference type="Pfam" id="PF00884"/>
    </source>
</evidence>
<dbReference type="RefSeq" id="WP_104644203.1">
    <property type="nucleotide sequence ID" value="NZ_AQGW01000016.1"/>
</dbReference>
<dbReference type="Proteomes" id="UP000615003">
    <property type="component" value="Unassembled WGS sequence"/>
</dbReference>
<keyword evidence="8" id="KW-1185">Reference proteome</keyword>
<dbReference type="PANTHER" id="PTHR42693">
    <property type="entry name" value="ARYLSULFATASE FAMILY MEMBER"/>
    <property type="match status" value="1"/>
</dbReference>
<dbReference type="InterPro" id="IPR000917">
    <property type="entry name" value="Sulfatase_N"/>
</dbReference>
<reference evidence="6 7" key="2">
    <citation type="submission" date="2017-11" db="EMBL/GenBank/DDBJ databases">
        <authorList>
            <person name="Han C.G."/>
        </authorList>
    </citation>
    <scope>NUCLEOTIDE SEQUENCE [LARGE SCALE GENOMIC DNA]</scope>
    <source>
        <strain evidence="7">ATCC 43555</strain>
        <strain evidence="6">ATCC43555</strain>
        <plasmid evidence="7">Plasmid pcar9p</plasmid>
    </source>
</reference>
<organism evidence="6 7">
    <name type="scientific">Pseudoalteromonas carrageenovora IAM 12662</name>
    <dbReference type="NCBI Taxonomy" id="1314868"/>
    <lineage>
        <taxon>Bacteria</taxon>
        <taxon>Pseudomonadati</taxon>
        <taxon>Pseudomonadota</taxon>
        <taxon>Gammaproteobacteria</taxon>
        <taxon>Alteromonadales</taxon>
        <taxon>Pseudoalteromonadaceae</taxon>
        <taxon>Pseudoalteromonas</taxon>
    </lineage>
</organism>
<gene>
    <name evidence="5" type="primary">aslA</name>
    <name evidence="6" type="ORF">PCAR9_P0023</name>
    <name evidence="5" type="ORF">PCARR_a3502</name>
</gene>
<dbReference type="Proteomes" id="UP000238288">
    <property type="component" value="Plasmid PCAR9p"/>
</dbReference>
<geneLocation type="plasmid" evidence="7">
    <name>pcar9p</name>
</geneLocation>
<feature type="chain" id="PRO_5014439375" evidence="3">
    <location>
        <begin position="26"/>
        <end position="480"/>
    </location>
</feature>
<geneLocation type="plasmid" evidence="6">
    <name>PCAR9p</name>
</geneLocation>
<dbReference type="GeneID" id="93665913"/>
<evidence type="ECO:0000313" key="7">
    <source>
        <dbReference type="Proteomes" id="UP000238288"/>
    </source>
</evidence>
<evidence type="ECO:0000313" key="6">
    <source>
        <dbReference type="EMBL" id="SOU43218.1"/>
    </source>
</evidence>
<feature type="signal peptide" evidence="3">
    <location>
        <begin position="1"/>
        <end position="25"/>
    </location>
</feature>
<dbReference type="EMBL" id="AQGW01000016">
    <property type="protein sequence ID" value="MBE0381699.1"/>
    <property type="molecule type" value="Genomic_DNA"/>
</dbReference>
<dbReference type="GO" id="GO:0043890">
    <property type="term" value="F:N-acetylgalactosamine-6-sulfatase activity"/>
    <property type="evidence" value="ECO:0007669"/>
    <property type="project" value="UniProtKB-EC"/>
</dbReference>
<keyword evidence="3" id="KW-0732">Signal</keyword>
<accession>A0A2K4XFW8</accession>
<sequence length="480" mass="54035">MKIHTKLLSALSSLALLVGSAGIHASEQKPNIILIVADDLGYADVGFNGSKDIITPNIDDLAKSGTSFSDAYVAHPFCGPSRAALMTGRYPHKIGSQFNLPTRGSNVGVPTDAKFISKLLNENNYFTGALGKWHLGDAPKYHPNQRGFDEYYGFLGGGHNYFPDQYQAQYKKQKAQGLKNIFEYLTPLEHNGKKVKETEYITDALSREAVNFVDKAADKKNPFFLYLAYNAPHVPLQAKDEDMAMFPNIKNKDRKTYAGMVYAVDRGVGKLVETLKKNNQYDNTLIVFMSDNGGKLSKGANNFPLKAGKGSTQEGGFRVPMLFHWPKHVPAGKRFSHPVSALDLYPTFAALAGAKVEENQHLDGTDMWPAFIKNENPHKDEPIYALRHRKGYSDAAIRLNQWKALKVNQQPWQLFNIENDISEKHDVSKSNKALLTDMVREMEKWSWDNQQPKWFHETAEGANWRLDAMPRFDKTFKTTK</sequence>
<evidence type="ECO:0000313" key="8">
    <source>
        <dbReference type="Proteomes" id="UP000615003"/>
    </source>
</evidence>
<dbReference type="Gene3D" id="3.30.1120.10">
    <property type="match status" value="1"/>
</dbReference>
<dbReference type="PANTHER" id="PTHR42693:SF53">
    <property type="entry name" value="ENDO-4-O-SULFATASE"/>
    <property type="match status" value="1"/>
</dbReference>
<protein>
    <submittedName>
        <fullName evidence="5">Arylsulfatase</fullName>
    </submittedName>
    <submittedName>
        <fullName evidence="6">N-acetylgalactosamine-6-sulfatase, family S1_19</fullName>
        <ecNumber evidence="6">3.1.6.4</ecNumber>
    </submittedName>
</protein>
<comment type="similarity">
    <text evidence="1">Belongs to the sulfatase family.</text>
</comment>
<dbReference type="SUPFAM" id="SSF53649">
    <property type="entry name" value="Alkaline phosphatase-like"/>
    <property type="match status" value="1"/>
</dbReference>
<evidence type="ECO:0000256" key="2">
    <source>
        <dbReference type="ARBA" id="ARBA00022801"/>
    </source>
</evidence>
<keyword evidence="2 6" id="KW-0378">Hydrolase</keyword>
<dbReference type="Pfam" id="PF00884">
    <property type="entry name" value="Sulfatase"/>
    <property type="match status" value="1"/>
</dbReference>
<keyword evidence="6" id="KW-0614">Plasmid</keyword>
<dbReference type="EMBL" id="LT965930">
    <property type="protein sequence ID" value="SOU43218.1"/>
    <property type="molecule type" value="Genomic_DNA"/>
</dbReference>
<evidence type="ECO:0000256" key="1">
    <source>
        <dbReference type="ARBA" id="ARBA00008779"/>
    </source>
</evidence>
<dbReference type="OrthoDB" id="9803751at2"/>